<dbReference type="Pfam" id="PF01739">
    <property type="entry name" value="CheR"/>
    <property type="match status" value="1"/>
</dbReference>
<comment type="caution">
    <text evidence="7">The sequence shown here is derived from an EMBL/GenBank/DDBJ whole genome shotgun (WGS) entry which is preliminary data.</text>
</comment>
<dbReference type="InterPro" id="IPR026024">
    <property type="entry name" value="Chemotaxis_MeTrfase_CheR"/>
</dbReference>
<organism evidence="7 8">
    <name type="scientific">Giesbergeria sinuosa</name>
    <dbReference type="NCBI Taxonomy" id="80883"/>
    <lineage>
        <taxon>Bacteria</taxon>
        <taxon>Pseudomonadati</taxon>
        <taxon>Pseudomonadota</taxon>
        <taxon>Betaproteobacteria</taxon>
        <taxon>Burkholderiales</taxon>
        <taxon>Comamonadaceae</taxon>
        <taxon>Giesbergeria</taxon>
    </lineage>
</organism>
<comment type="catalytic activity">
    <reaction evidence="1 5">
        <text>L-glutamyl-[protein] + S-adenosyl-L-methionine = [protein]-L-glutamate 5-O-methyl ester + S-adenosyl-L-homocysteine</text>
        <dbReference type="Rhea" id="RHEA:24452"/>
        <dbReference type="Rhea" id="RHEA-COMP:10208"/>
        <dbReference type="Rhea" id="RHEA-COMP:10311"/>
        <dbReference type="ChEBI" id="CHEBI:29973"/>
        <dbReference type="ChEBI" id="CHEBI:57856"/>
        <dbReference type="ChEBI" id="CHEBI:59789"/>
        <dbReference type="ChEBI" id="CHEBI:82795"/>
        <dbReference type="EC" id="2.1.1.80"/>
    </reaction>
</comment>
<dbReference type="GO" id="GO:0032259">
    <property type="term" value="P:methylation"/>
    <property type="evidence" value="ECO:0007669"/>
    <property type="project" value="UniProtKB-KW"/>
</dbReference>
<reference evidence="8" key="1">
    <citation type="journal article" date="2019" name="Int. J. Syst. Evol. Microbiol.">
        <title>The Global Catalogue of Microorganisms (GCM) 10K type strain sequencing project: providing services to taxonomists for standard genome sequencing and annotation.</title>
        <authorList>
            <consortium name="The Broad Institute Genomics Platform"/>
            <consortium name="The Broad Institute Genome Sequencing Center for Infectious Disease"/>
            <person name="Wu L."/>
            <person name="Ma J."/>
        </authorList>
    </citation>
    <scope>NUCLEOTIDE SEQUENCE [LARGE SCALE GENOMIC DNA]</scope>
    <source>
        <strain evidence="8">CCUG 49452</strain>
    </source>
</reference>
<evidence type="ECO:0000256" key="5">
    <source>
        <dbReference type="PIRNR" id="PIRNR000410"/>
    </source>
</evidence>
<dbReference type="GO" id="GO:0008168">
    <property type="term" value="F:methyltransferase activity"/>
    <property type="evidence" value="ECO:0007669"/>
    <property type="project" value="UniProtKB-KW"/>
</dbReference>
<evidence type="ECO:0000256" key="4">
    <source>
        <dbReference type="ARBA" id="ARBA00022691"/>
    </source>
</evidence>
<evidence type="ECO:0000256" key="3">
    <source>
        <dbReference type="ARBA" id="ARBA00022679"/>
    </source>
</evidence>
<dbReference type="Pfam" id="PF03705">
    <property type="entry name" value="CheR_N"/>
    <property type="match status" value="1"/>
</dbReference>
<dbReference type="PROSITE" id="PS50123">
    <property type="entry name" value="CHER"/>
    <property type="match status" value="1"/>
</dbReference>
<dbReference type="InterPro" id="IPR050903">
    <property type="entry name" value="Bact_Chemotaxis_MeTrfase"/>
</dbReference>
<keyword evidence="3 5" id="KW-0808">Transferase</keyword>
<dbReference type="SUPFAM" id="SSF53335">
    <property type="entry name" value="S-adenosyl-L-methionine-dependent methyltransferases"/>
    <property type="match status" value="1"/>
</dbReference>
<sequence length="269" mass="30745">MTPVLTDQEFALFQRFIFDSAGITLPASKKALVTGRLSKRLRHYQLQTYSEYFRLLHSGHHPTELQTAIDLLTTNETYFFRESKHFEFLRHQALAARGRTTMFRVWSAASSSGEEAYSIAMVLADSLGTETPWEVVGSDISTRVLKGATKAHYPMERARNIPIDYLRRFCLRGTQEYQGTLLIERGLRQKVHFRQLNLNAPLPPLGLFDIVFLRNVMIYFNDDTKREVVARVIAAIKPGGHFLIGHSESLNDITRSVQTLAPSIYRKNP</sequence>
<dbReference type="CDD" id="cd02440">
    <property type="entry name" value="AdoMet_MTases"/>
    <property type="match status" value="1"/>
</dbReference>
<evidence type="ECO:0000256" key="1">
    <source>
        <dbReference type="ARBA" id="ARBA00001541"/>
    </source>
</evidence>
<dbReference type="SUPFAM" id="SSF47757">
    <property type="entry name" value="Chemotaxis receptor methyltransferase CheR, N-terminal domain"/>
    <property type="match status" value="1"/>
</dbReference>
<dbReference type="PANTHER" id="PTHR24422">
    <property type="entry name" value="CHEMOTAXIS PROTEIN METHYLTRANSFERASE"/>
    <property type="match status" value="1"/>
</dbReference>
<dbReference type="Gene3D" id="3.40.50.150">
    <property type="entry name" value="Vaccinia Virus protein VP39"/>
    <property type="match status" value="1"/>
</dbReference>
<gene>
    <name evidence="7" type="ORF">ACFO6X_09840</name>
</gene>
<dbReference type="PANTHER" id="PTHR24422:SF26">
    <property type="entry name" value="CHEMOTAXIS PROTEIN METHYLTRANSFERASE"/>
    <property type="match status" value="1"/>
</dbReference>
<evidence type="ECO:0000313" key="7">
    <source>
        <dbReference type="EMBL" id="MFC4789277.1"/>
    </source>
</evidence>
<keyword evidence="4 5" id="KW-0949">S-adenosyl-L-methionine</keyword>
<dbReference type="PIRSF" id="PIRSF000410">
    <property type="entry name" value="CheR"/>
    <property type="match status" value="1"/>
</dbReference>
<dbReference type="EMBL" id="JBHSHJ010000006">
    <property type="protein sequence ID" value="MFC4789277.1"/>
    <property type="molecule type" value="Genomic_DNA"/>
</dbReference>
<dbReference type="PRINTS" id="PR00996">
    <property type="entry name" value="CHERMTFRASE"/>
</dbReference>
<feature type="domain" description="CheR-type methyltransferase" evidence="6">
    <location>
        <begin position="1"/>
        <end position="269"/>
    </location>
</feature>
<dbReference type="RefSeq" id="WP_382432497.1">
    <property type="nucleotide sequence ID" value="NZ_JBHSHJ010000006.1"/>
</dbReference>
<accession>A0ABV9QEZ7</accession>
<dbReference type="Proteomes" id="UP001596001">
    <property type="component" value="Unassembled WGS sequence"/>
</dbReference>
<dbReference type="Gene3D" id="1.10.155.10">
    <property type="entry name" value="Chemotaxis receptor methyltransferase CheR, N-terminal domain"/>
    <property type="match status" value="1"/>
</dbReference>
<proteinExistence type="predicted"/>
<dbReference type="InterPro" id="IPR000780">
    <property type="entry name" value="CheR_MeTrfase"/>
</dbReference>
<dbReference type="SMART" id="SM00138">
    <property type="entry name" value="MeTrc"/>
    <property type="match status" value="1"/>
</dbReference>
<dbReference type="InterPro" id="IPR022641">
    <property type="entry name" value="CheR_N"/>
</dbReference>
<evidence type="ECO:0000256" key="2">
    <source>
        <dbReference type="ARBA" id="ARBA00022603"/>
    </source>
</evidence>
<keyword evidence="8" id="KW-1185">Reference proteome</keyword>
<dbReference type="InterPro" id="IPR022642">
    <property type="entry name" value="CheR_C"/>
</dbReference>
<comment type="function">
    <text evidence="5">Methylation of the membrane-bound methyl-accepting chemotaxis proteins (MCP) to form gamma-glutamyl methyl ester residues in MCP.</text>
</comment>
<evidence type="ECO:0000313" key="8">
    <source>
        <dbReference type="Proteomes" id="UP001596001"/>
    </source>
</evidence>
<dbReference type="InterPro" id="IPR036804">
    <property type="entry name" value="CheR_N_sf"/>
</dbReference>
<name>A0ABV9QEZ7_9BURK</name>
<protein>
    <recommendedName>
        <fullName evidence="5">Chemotaxis protein methyltransferase</fullName>
        <ecNumber evidence="5">2.1.1.80</ecNumber>
    </recommendedName>
</protein>
<dbReference type="InterPro" id="IPR029063">
    <property type="entry name" value="SAM-dependent_MTases_sf"/>
</dbReference>
<evidence type="ECO:0000259" key="6">
    <source>
        <dbReference type="PROSITE" id="PS50123"/>
    </source>
</evidence>
<dbReference type="EC" id="2.1.1.80" evidence="5"/>
<keyword evidence="2 5" id="KW-0489">Methyltransferase</keyword>